<evidence type="ECO:0000256" key="4">
    <source>
        <dbReference type="ARBA" id="ARBA00023242"/>
    </source>
</evidence>
<feature type="compositionally biased region" description="Basic and acidic residues" evidence="5">
    <location>
        <begin position="639"/>
        <end position="649"/>
    </location>
</feature>
<feature type="compositionally biased region" description="Basic and acidic residues" evidence="5">
    <location>
        <begin position="875"/>
        <end position="895"/>
    </location>
</feature>
<feature type="compositionally biased region" description="Low complexity" evidence="5">
    <location>
        <begin position="961"/>
        <end position="975"/>
    </location>
</feature>
<gene>
    <name evidence="8" type="primary">AFF1</name>
</gene>
<evidence type="ECO:0000259" key="6">
    <source>
        <dbReference type="Pfam" id="PF18876"/>
    </source>
</evidence>
<feature type="region of interest" description="Disordered" evidence="5">
    <location>
        <begin position="863"/>
        <end position="1051"/>
    </location>
</feature>
<feature type="compositionally biased region" description="Polar residues" evidence="5">
    <location>
        <begin position="672"/>
        <end position="688"/>
    </location>
</feature>
<feature type="compositionally biased region" description="Basic and acidic residues" evidence="5">
    <location>
        <begin position="152"/>
        <end position="161"/>
    </location>
</feature>
<feature type="compositionally biased region" description="Acidic residues" evidence="5">
    <location>
        <begin position="504"/>
        <end position="520"/>
    </location>
</feature>
<evidence type="ECO:0000256" key="2">
    <source>
        <dbReference type="ARBA" id="ARBA00007354"/>
    </source>
</evidence>
<feature type="compositionally biased region" description="Pro residues" evidence="5">
    <location>
        <begin position="347"/>
        <end position="360"/>
    </location>
</feature>
<dbReference type="Pfam" id="PF18875">
    <property type="entry name" value="AF4_int"/>
    <property type="match status" value="1"/>
</dbReference>
<evidence type="ECO:0000256" key="1">
    <source>
        <dbReference type="ARBA" id="ARBA00004123"/>
    </source>
</evidence>
<feature type="compositionally biased region" description="Polar residues" evidence="5">
    <location>
        <begin position="475"/>
        <end position="500"/>
    </location>
</feature>
<name>A0A6P6HQ79_PUMCO</name>
<feature type="region of interest" description="Disordered" evidence="5">
    <location>
        <begin position="146"/>
        <end position="257"/>
    </location>
</feature>
<dbReference type="Pfam" id="PF05110">
    <property type="entry name" value="AF-4"/>
    <property type="match status" value="1"/>
</dbReference>
<organism evidence="7 8">
    <name type="scientific">Puma concolor</name>
    <name type="common">Mountain lion</name>
    <name type="synonym">Felis concolor</name>
    <dbReference type="NCBI Taxonomy" id="9696"/>
    <lineage>
        <taxon>Eukaryota</taxon>
        <taxon>Metazoa</taxon>
        <taxon>Chordata</taxon>
        <taxon>Craniata</taxon>
        <taxon>Vertebrata</taxon>
        <taxon>Euteleostomi</taxon>
        <taxon>Mammalia</taxon>
        <taxon>Eutheria</taxon>
        <taxon>Laurasiatheria</taxon>
        <taxon>Carnivora</taxon>
        <taxon>Feliformia</taxon>
        <taxon>Felidae</taxon>
        <taxon>Felinae</taxon>
        <taxon>Puma</taxon>
    </lineage>
</organism>
<proteinExistence type="inferred from homology"/>
<feature type="domain" description="AF4/FMR2 C-terminal homology" evidence="6">
    <location>
        <begin position="1041"/>
        <end position="1295"/>
    </location>
</feature>
<feature type="compositionally biased region" description="Basic and acidic residues" evidence="5">
    <location>
        <begin position="907"/>
        <end position="925"/>
    </location>
</feature>
<keyword evidence="3" id="KW-0597">Phosphoprotein</keyword>
<feature type="compositionally biased region" description="Acidic residues" evidence="5">
    <location>
        <begin position="554"/>
        <end position="578"/>
    </location>
</feature>
<feature type="compositionally biased region" description="Low complexity" evidence="5">
    <location>
        <begin position="301"/>
        <end position="312"/>
    </location>
</feature>
<dbReference type="PANTHER" id="PTHR10528">
    <property type="entry name" value="AF4/FMR2 FAMILY MEMBER"/>
    <property type="match status" value="1"/>
</dbReference>
<dbReference type="InterPro" id="IPR043639">
    <property type="entry name" value="AF4_int"/>
</dbReference>
<dbReference type="Proteomes" id="UP000515131">
    <property type="component" value="Unplaced"/>
</dbReference>
<feature type="region of interest" description="Disordered" evidence="5">
    <location>
        <begin position="447"/>
        <end position="850"/>
    </location>
</feature>
<feature type="region of interest" description="Disordered" evidence="5">
    <location>
        <begin position="347"/>
        <end position="395"/>
    </location>
</feature>
<sequence length="1296" mass="139840">MVKQTPLGGRFSLCVPIRGTVPSSFGKEKLGSSGCPEVVACPTPSVNKVAVKASLKEESYFLINPLIGSHGWQADYQTSRLYNEDRNLLRIREKERRNQEAHQEKEAFPEKIPLFGEPYKTEKGDELSSRIQNMLGNYEEMKEFLSTKSHPHRLDASENRLGKPRYPSFPEKGSSIPPHPFHTSAHHQPINTPASGPLPVGNISHNPKMAQPRMEPMSNPHVRGYGPPDSQHLTQDRLGQEGCGSAHHKKGDRRADGDRCALVTDSAPERELSPLLSLPSPVAPLSPVHSNQQTLPRTQGSNKVHSSNSNNKGYCPAKSPKDLVVKVHDKETPQDSLVAVASLGVAPPQPPSQTFPPPSLPSKTVAMQQKPTAYVRPMDGQDQAPSESPELKPLPEDYRQQTFEKTDLKVPAKAKLTKLKMPSQSVEQTYSNEVHCVEEILKEMTHSWPPPLTAIHTPSTAEPSKFPFPTKDSQHISSATQNQKQYDTSSKNHTNSQQGTSSMLEDDLQLSDSEDSDNEQSPEKPPSASAPPSAPQSLPEAAASAHSSSAESESTSDSDSSSDSESESSSSDSEENEPLETPAPEPEPPTTNKWQLDNWLTKVSQPVAAPDALGSAEPPPRHPESKGKGGGDGGGGAASHERSESKDPALKSSGKGPRGPSEGLHAGKRSCQKSPAQQEAPQRQTVGNKQPKKPVKAPAQADSRASLQVESEPGPPPYGSKDQPSKDKPKVKTKGRPRAGDGREPKPVAPGPSPSPSPSERKKHRSGPLAPSKALSGPEPTKDNVGARSPEHFALVPLTQSQGPPQGGGGRTSGCRRAVVVQEDRRKDRLPGPTRDPKLLSPLRDTAPPPILMVKITLDLLSRIPQLPGKGGRQKRPEDKQPATGKKPDPEKRGADSSSKLAKKRKGDTEKDHDSKKARLEKETKAQPSCSSSHKDSSKTKTPRPSSEPSKKEMLSPQLVSSSSSSSSSQKPAKPAQKRPKREADQDPPQSASSSKGSHKDSSAPKHRRVEGKGSGSCTEHKGSSGDTANPFLVPSLPNGNSKPGKPPVKLDRQQADFHMKEAKKLKQRAELMTDKVGKAFKYLEAALSFIECGIAMESESPASQSAYSVYSETVDLIKFIMSLKSFSDASAPQEKILAVLCMRCQSILNMAMFRCKKDIAIKYSRALNEHFSSFFKVAQAPSPCVARSTGTPSPLSPMPSSASSMGSQSSAGSVGSSGMPVTIQNMTSSYVTITSHVLAAFDLWEQAEVLTRKNKEFFAQLSTSVCALALNSSLMDLVHYTRQGFHRLKQATKTP</sequence>
<feature type="compositionally biased region" description="Pro residues" evidence="5">
    <location>
        <begin position="523"/>
        <end position="534"/>
    </location>
</feature>
<feature type="compositionally biased region" description="Basic and acidic residues" evidence="5">
    <location>
        <begin position="619"/>
        <end position="629"/>
    </location>
</feature>
<feature type="region of interest" description="Disordered" evidence="5">
    <location>
        <begin position="286"/>
        <end position="317"/>
    </location>
</feature>
<dbReference type="KEGG" id="pcoo:112858768"/>
<dbReference type="GeneID" id="112858768"/>
<keyword evidence="7" id="KW-1185">Reference proteome</keyword>
<dbReference type="InterPro" id="IPR007797">
    <property type="entry name" value="AF4/FMR2"/>
</dbReference>
<dbReference type="Pfam" id="PF18876">
    <property type="entry name" value="AFF4_CHD"/>
    <property type="match status" value="1"/>
</dbReference>
<reference evidence="8" key="1">
    <citation type="submission" date="2025-08" db="UniProtKB">
        <authorList>
            <consortium name="RefSeq"/>
        </authorList>
    </citation>
    <scope>IDENTIFICATION</scope>
    <source>
        <tissue evidence="8">Blood</tissue>
    </source>
</reference>
<comment type="subcellular location">
    <subcellularLocation>
        <location evidence="1">Nucleus</location>
    </subcellularLocation>
</comment>
<feature type="region of interest" description="Disordered" evidence="5">
    <location>
        <begin position="1187"/>
        <end position="1217"/>
    </location>
</feature>
<dbReference type="CTD" id="4299"/>
<dbReference type="GO" id="GO:0010468">
    <property type="term" value="P:regulation of gene expression"/>
    <property type="evidence" value="ECO:0007669"/>
    <property type="project" value="InterPro"/>
</dbReference>
<dbReference type="Gene3D" id="6.10.250.2670">
    <property type="match status" value="1"/>
</dbReference>
<feature type="compositionally biased region" description="Pro residues" evidence="5">
    <location>
        <begin position="747"/>
        <end position="757"/>
    </location>
</feature>
<protein>
    <submittedName>
        <fullName evidence="8">AF4/FMR2 family member 1</fullName>
    </submittedName>
</protein>
<evidence type="ECO:0000313" key="8">
    <source>
        <dbReference type="RefSeq" id="XP_025777954.1"/>
    </source>
</evidence>
<dbReference type="GO" id="GO:0032783">
    <property type="term" value="C:super elongation complex"/>
    <property type="evidence" value="ECO:0007669"/>
    <property type="project" value="TreeGrafter"/>
</dbReference>
<evidence type="ECO:0000256" key="5">
    <source>
        <dbReference type="SAM" id="MobiDB-lite"/>
    </source>
</evidence>
<feature type="compositionally biased region" description="Polar residues" evidence="5">
    <location>
        <begin position="289"/>
        <end position="300"/>
    </location>
</feature>
<comment type="similarity">
    <text evidence="2">Belongs to the AF4 family.</text>
</comment>
<feature type="compositionally biased region" description="Low complexity" evidence="5">
    <location>
        <begin position="1189"/>
        <end position="1217"/>
    </location>
</feature>
<feature type="compositionally biased region" description="Low complexity" evidence="5">
    <location>
        <begin position="535"/>
        <end position="553"/>
    </location>
</feature>
<evidence type="ECO:0000313" key="7">
    <source>
        <dbReference type="Proteomes" id="UP000515131"/>
    </source>
</evidence>
<keyword evidence="4" id="KW-0539">Nucleus</keyword>
<accession>A0A6P6HQ79</accession>
<dbReference type="PANTHER" id="PTHR10528:SF6">
    <property type="entry name" value="AF4_FMR2 FAMILY MEMBER 1"/>
    <property type="match status" value="1"/>
</dbReference>
<dbReference type="InterPro" id="IPR043640">
    <property type="entry name" value="AF4/FMR2_CHD"/>
</dbReference>
<dbReference type="RefSeq" id="XP_025777954.1">
    <property type="nucleotide sequence ID" value="XM_025922169.1"/>
</dbReference>
<evidence type="ECO:0000256" key="3">
    <source>
        <dbReference type="ARBA" id="ARBA00022553"/>
    </source>
</evidence>
<feature type="compositionally biased region" description="Basic and acidic residues" evidence="5">
    <location>
        <begin position="822"/>
        <end position="838"/>
    </location>
</feature>